<evidence type="ECO:0000256" key="7">
    <source>
        <dbReference type="PROSITE-ProRule" id="PRU00278"/>
    </source>
</evidence>
<keyword evidence="4 8" id="KW-0732">Signal</keyword>
<dbReference type="EMBL" id="JACHBW010000020">
    <property type="protein sequence ID" value="MBB6105869.1"/>
    <property type="molecule type" value="Genomic_DNA"/>
</dbReference>
<proteinExistence type="inferred from homology"/>
<dbReference type="InterPro" id="IPR027304">
    <property type="entry name" value="Trigger_fact/SurA_dom_sf"/>
</dbReference>
<dbReference type="InterPro" id="IPR000297">
    <property type="entry name" value="PPIase_PpiC"/>
</dbReference>
<evidence type="ECO:0000256" key="6">
    <source>
        <dbReference type="ARBA" id="ARBA00023235"/>
    </source>
</evidence>
<feature type="domain" description="PpiC" evidence="9">
    <location>
        <begin position="146"/>
        <end position="245"/>
    </location>
</feature>
<name>A0A7W9WVN2_9BURK</name>
<evidence type="ECO:0000256" key="2">
    <source>
        <dbReference type="ARBA" id="ARBA00007656"/>
    </source>
</evidence>
<evidence type="ECO:0000256" key="3">
    <source>
        <dbReference type="ARBA" id="ARBA00013194"/>
    </source>
</evidence>
<protein>
    <recommendedName>
        <fullName evidence="3">peptidylprolyl isomerase</fullName>
        <ecNumber evidence="3">5.2.1.8</ecNumber>
    </recommendedName>
</protein>
<keyword evidence="5 7" id="KW-0697">Rotamase</keyword>
<dbReference type="PANTHER" id="PTHR47245">
    <property type="entry name" value="PEPTIDYLPROLYL ISOMERASE"/>
    <property type="match status" value="1"/>
</dbReference>
<keyword evidence="11" id="KW-1185">Reference proteome</keyword>
<dbReference type="AlphaFoldDB" id="A0A7W9WVN2"/>
<gene>
    <name evidence="10" type="ORF">F4827_005739</name>
</gene>
<comment type="similarity">
    <text evidence="2">Belongs to the PpiC/parvulin rotamase family.</text>
</comment>
<dbReference type="GO" id="GO:0003755">
    <property type="term" value="F:peptidyl-prolyl cis-trans isomerase activity"/>
    <property type="evidence" value="ECO:0007669"/>
    <property type="project" value="UniProtKB-KW"/>
</dbReference>
<evidence type="ECO:0000313" key="10">
    <source>
        <dbReference type="EMBL" id="MBB6105869.1"/>
    </source>
</evidence>
<evidence type="ECO:0000313" key="11">
    <source>
        <dbReference type="Proteomes" id="UP000571554"/>
    </source>
</evidence>
<dbReference type="SUPFAM" id="SSF109998">
    <property type="entry name" value="Triger factor/SurA peptide-binding domain-like"/>
    <property type="match status" value="1"/>
</dbReference>
<dbReference type="PROSITE" id="PS50198">
    <property type="entry name" value="PPIC_PPIASE_2"/>
    <property type="match status" value="1"/>
</dbReference>
<dbReference type="InterPro" id="IPR046357">
    <property type="entry name" value="PPIase_dom_sf"/>
</dbReference>
<accession>A0A7W9WVN2</accession>
<evidence type="ECO:0000256" key="8">
    <source>
        <dbReference type="SAM" id="SignalP"/>
    </source>
</evidence>
<evidence type="ECO:0000256" key="5">
    <source>
        <dbReference type="ARBA" id="ARBA00023110"/>
    </source>
</evidence>
<dbReference type="RefSeq" id="WP_183729598.1">
    <property type="nucleotide sequence ID" value="NZ_JACHBW010000020.1"/>
</dbReference>
<dbReference type="Proteomes" id="UP000571554">
    <property type="component" value="Unassembled WGS sequence"/>
</dbReference>
<sequence>MFRFHNVIRAAGLSAFAAMALASSAQAADAPASTLPADAIAVVNGVTVPKSQLDAVVREVSAKTGQPDSLQMRQALKEELIAREVLRQAAVKAHYDTKPEVQQATSADARVGTQIQLYLKDNLHADQVSDDQVKARYEALVASLGKNEFQPRVIAVTDETTAKQVLAKAKSGQAFDALARQYSVAPTKTDGGLMPWVSYPVPVAEGKTQGVPLPLAQTIAQLPVGGISPQPVHLGNVWVIVKLDAKRPPQIPPYDQAKETVKQQLQAMALQKAAAQFTAEQMKNATIQQ</sequence>
<dbReference type="SUPFAM" id="SSF54534">
    <property type="entry name" value="FKBP-like"/>
    <property type="match status" value="1"/>
</dbReference>
<dbReference type="PANTHER" id="PTHR47245:SF1">
    <property type="entry name" value="FOLDASE PROTEIN PRSA"/>
    <property type="match status" value="1"/>
</dbReference>
<dbReference type="Gene3D" id="3.10.50.40">
    <property type="match status" value="1"/>
</dbReference>
<evidence type="ECO:0000259" key="9">
    <source>
        <dbReference type="PROSITE" id="PS50198"/>
    </source>
</evidence>
<dbReference type="InterPro" id="IPR050245">
    <property type="entry name" value="PrsA_foldase"/>
</dbReference>
<evidence type="ECO:0000256" key="4">
    <source>
        <dbReference type="ARBA" id="ARBA00022729"/>
    </source>
</evidence>
<dbReference type="Pfam" id="PF13145">
    <property type="entry name" value="Rotamase_2"/>
    <property type="match status" value="1"/>
</dbReference>
<keyword evidence="6 7" id="KW-0413">Isomerase</keyword>
<feature type="signal peptide" evidence="8">
    <location>
        <begin position="1"/>
        <end position="27"/>
    </location>
</feature>
<dbReference type="EC" id="5.2.1.8" evidence="3"/>
<feature type="chain" id="PRO_5031081135" description="peptidylprolyl isomerase" evidence="8">
    <location>
        <begin position="28"/>
        <end position="289"/>
    </location>
</feature>
<comment type="caution">
    <text evidence="10">The sequence shown here is derived from an EMBL/GenBank/DDBJ whole genome shotgun (WGS) entry which is preliminary data.</text>
</comment>
<evidence type="ECO:0000256" key="1">
    <source>
        <dbReference type="ARBA" id="ARBA00000971"/>
    </source>
</evidence>
<comment type="catalytic activity">
    <reaction evidence="1">
        <text>[protein]-peptidylproline (omega=180) = [protein]-peptidylproline (omega=0)</text>
        <dbReference type="Rhea" id="RHEA:16237"/>
        <dbReference type="Rhea" id="RHEA-COMP:10747"/>
        <dbReference type="Rhea" id="RHEA-COMP:10748"/>
        <dbReference type="ChEBI" id="CHEBI:83833"/>
        <dbReference type="ChEBI" id="CHEBI:83834"/>
        <dbReference type="EC" id="5.2.1.8"/>
    </reaction>
</comment>
<organism evidence="10 11">
    <name type="scientific">Paraburkholderia bannensis</name>
    <dbReference type="NCBI Taxonomy" id="765414"/>
    <lineage>
        <taxon>Bacteria</taxon>
        <taxon>Pseudomonadati</taxon>
        <taxon>Pseudomonadota</taxon>
        <taxon>Betaproteobacteria</taxon>
        <taxon>Burkholderiales</taxon>
        <taxon>Burkholderiaceae</taxon>
        <taxon>Paraburkholderia</taxon>
    </lineage>
</organism>
<reference evidence="10 11" key="1">
    <citation type="submission" date="2020-08" db="EMBL/GenBank/DDBJ databases">
        <title>Above-ground endophytic microbial communities from plants in different locations in the United States.</title>
        <authorList>
            <person name="Frank C."/>
        </authorList>
    </citation>
    <scope>NUCLEOTIDE SEQUENCE [LARGE SCALE GENOMIC DNA]</scope>
    <source>
        <strain evidence="10 11">WP4_2_2</strain>
    </source>
</reference>